<evidence type="ECO:0000313" key="3">
    <source>
        <dbReference type="Proteomes" id="UP000294933"/>
    </source>
</evidence>
<dbReference type="InterPro" id="IPR000210">
    <property type="entry name" value="BTB/POZ_dom"/>
</dbReference>
<dbReference type="InterPro" id="IPR011333">
    <property type="entry name" value="SKP1/BTB/POZ_sf"/>
</dbReference>
<dbReference type="AlphaFoldDB" id="A0A4Y7PPC4"/>
<dbReference type="VEuPathDB" id="FungiDB:BD410DRAFT_795103"/>
<evidence type="ECO:0000259" key="1">
    <source>
        <dbReference type="PROSITE" id="PS50097"/>
    </source>
</evidence>
<dbReference type="Gene3D" id="3.30.710.10">
    <property type="entry name" value="Potassium Channel Kv1.1, Chain A"/>
    <property type="match status" value="1"/>
</dbReference>
<dbReference type="Pfam" id="PF00651">
    <property type="entry name" value="BTB"/>
    <property type="match status" value="1"/>
</dbReference>
<evidence type="ECO:0000313" key="2">
    <source>
        <dbReference type="EMBL" id="TDL16702.1"/>
    </source>
</evidence>
<name>A0A4Y7PPC4_9AGAM</name>
<protein>
    <recommendedName>
        <fullName evidence="1">BTB domain-containing protein</fullName>
    </recommendedName>
</protein>
<keyword evidence="3" id="KW-1185">Reference proteome</keyword>
<sequence>MFSSPVTDRIRHPTLWFDDGNIILTTKVSLFRVHRGLLSMNSPVFADMLSIPQPDHIEDGYEGLPVVEISDNDAYFTHLLCFFYDHRYYQGGTETTFEKISGLLRMSTKYQMDDLRNEIISHLALAYPSTLEKYLEVVNAKTQLPLFPPFHGQHFAVVALAREIDASILLPAALWRSMCMPTQDILQGAVDLNGTRHILSPTDIQLCILKKSEEYKRQVGLEHFFGAMMKRTPTCDRQNQRVGNQGVSPCAEIPTDKVLRHFLKTEETSRDNHDMLARLDALEVWRPLICETCRECADSLISISRENYWLDLPSVFELPKWSG</sequence>
<gene>
    <name evidence="2" type="ORF">BD410DRAFT_795103</name>
</gene>
<proteinExistence type="predicted"/>
<reference evidence="2 3" key="1">
    <citation type="submission" date="2018-06" db="EMBL/GenBank/DDBJ databases">
        <title>A transcriptomic atlas of mushroom development highlights an independent origin of complex multicellularity.</title>
        <authorList>
            <consortium name="DOE Joint Genome Institute"/>
            <person name="Krizsan K."/>
            <person name="Almasi E."/>
            <person name="Merenyi Z."/>
            <person name="Sahu N."/>
            <person name="Viragh M."/>
            <person name="Koszo T."/>
            <person name="Mondo S."/>
            <person name="Kiss B."/>
            <person name="Balint B."/>
            <person name="Kues U."/>
            <person name="Barry K."/>
            <person name="Hegedus J.C."/>
            <person name="Henrissat B."/>
            <person name="Johnson J."/>
            <person name="Lipzen A."/>
            <person name="Ohm R."/>
            <person name="Nagy I."/>
            <person name="Pangilinan J."/>
            <person name="Yan J."/>
            <person name="Xiong Y."/>
            <person name="Grigoriev I.V."/>
            <person name="Hibbett D.S."/>
            <person name="Nagy L.G."/>
        </authorList>
    </citation>
    <scope>NUCLEOTIDE SEQUENCE [LARGE SCALE GENOMIC DNA]</scope>
    <source>
        <strain evidence="2 3">SZMC22713</strain>
    </source>
</reference>
<organism evidence="2 3">
    <name type="scientific">Rickenella mellea</name>
    <dbReference type="NCBI Taxonomy" id="50990"/>
    <lineage>
        <taxon>Eukaryota</taxon>
        <taxon>Fungi</taxon>
        <taxon>Dikarya</taxon>
        <taxon>Basidiomycota</taxon>
        <taxon>Agaricomycotina</taxon>
        <taxon>Agaricomycetes</taxon>
        <taxon>Hymenochaetales</taxon>
        <taxon>Rickenellaceae</taxon>
        <taxon>Rickenella</taxon>
    </lineage>
</organism>
<dbReference type="OrthoDB" id="3218112at2759"/>
<dbReference type="PROSITE" id="PS50097">
    <property type="entry name" value="BTB"/>
    <property type="match status" value="1"/>
</dbReference>
<feature type="domain" description="BTB" evidence="1">
    <location>
        <begin position="20"/>
        <end position="87"/>
    </location>
</feature>
<dbReference type="Proteomes" id="UP000294933">
    <property type="component" value="Unassembled WGS sequence"/>
</dbReference>
<accession>A0A4Y7PPC4</accession>
<dbReference type="SMART" id="SM00225">
    <property type="entry name" value="BTB"/>
    <property type="match status" value="1"/>
</dbReference>
<dbReference type="EMBL" id="ML170237">
    <property type="protein sequence ID" value="TDL16702.1"/>
    <property type="molecule type" value="Genomic_DNA"/>
</dbReference>
<dbReference type="SUPFAM" id="SSF54695">
    <property type="entry name" value="POZ domain"/>
    <property type="match status" value="1"/>
</dbReference>